<feature type="region of interest" description="Disordered" evidence="1">
    <location>
        <begin position="1"/>
        <end position="73"/>
    </location>
</feature>
<evidence type="ECO:0000313" key="2">
    <source>
        <dbReference type="EMBL" id="RQG88008.1"/>
    </source>
</evidence>
<gene>
    <name evidence="2" type="ORF">EA462_14215</name>
</gene>
<protein>
    <submittedName>
        <fullName evidence="2">Uncharacterized protein</fullName>
    </submittedName>
</protein>
<name>A0A3N6P0J1_9EURY</name>
<dbReference type="Proteomes" id="UP000273828">
    <property type="component" value="Unassembled WGS sequence"/>
</dbReference>
<organism evidence="2 3">
    <name type="scientific">Natrarchaeobius halalkaliphilus</name>
    <dbReference type="NCBI Taxonomy" id="1679091"/>
    <lineage>
        <taxon>Archaea</taxon>
        <taxon>Methanobacteriati</taxon>
        <taxon>Methanobacteriota</taxon>
        <taxon>Stenosarchaea group</taxon>
        <taxon>Halobacteria</taxon>
        <taxon>Halobacteriales</taxon>
        <taxon>Natrialbaceae</taxon>
        <taxon>Natrarchaeobius</taxon>
    </lineage>
</organism>
<dbReference type="EMBL" id="REFY01000005">
    <property type="protein sequence ID" value="RQG88008.1"/>
    <property type="molecule type" value="Genomic_DNA"/>
</dbReference>
<keyword evidence="3" id="KW-1185">Reference proteome</keyword>
<feature type="compositionally biased region" description="Pro residues" evidence="1">
    <location>
        <begin position="1"/>
        <end position="12"/>
    </location>
</feature>
<feature type="compositionally biased region" description="Polar residues" evidence="1">
    <location>
        <begin position="20"/>
        <end position="29"/>
    </location>
</feature>
<reference evidence="2 3" key="1">
    <citation type="submission" date="2018-10" db="EMBL/GenBank/DDBJ databases">
        <title>Natrarchaeobius chitinivorans gen. nov., sp. nov., and Natrarchaeobius haloalkaliphilus sp. nov., alkaliphilic, chitin-utilizing haloarchaea from hypersaline alkaline lakes.</title>
        <authorList>
            <person name="Sorokin D.Y."/>
            <person name="Elcheninov A.G."/>
            <person name="Kostrikina N.A."/>
            <person name="Bale N.J."/>
            <person name="Sinninghe Damste J.S."/>
            <person name="Khijniak T.V."/>
            <person name="Kublanov I.V."/>
            <person name="Toshchakov S.V."/>
        </authorList>
    </citation>
    <scope>NUCLEOTIDE SEQUENCE [LARGE SCALE GENOMIC DNA]</scope>
    <source>
        <strain evidence="2 3">AArcht-Sl</strain>
    </source>
</reference>
<accession>A0A3N6P0J1</accession>
<dbReference type="AlphaFoldDB" id="A0A3N6P0J1"/>
<comment type="caution">
    <text evidence="2">The sequence shown here is derived from an EMBL/GenBank/DDBJ whole genome shotgun (WGS) entry which is preliminary data.</text>
</comment>
<evidence type="ECO:0000313" key="3">
    <source>
        <dbReference type="Proteomes" id="UP000273828"/>
    </source>
</evidence>
<feature type="compositionally biased region" description="Basic and acidic residues" evidence="1">
    <location>
        <begin position="54"/>
        <end position="70"/>
    </location>
</feature>
<evidence type="ECO:0000256" key="1">
    <source>
        <dbReference type="SAM" id="MobiDB-lite"/>
    </source>
</evidence>
<proteinExistence type="predicted"/>
<sequence length="110" mass="12225">MVHPDATPPVVPDPSSESVRTGTTRSEPTVSDPPQPTGAIEESAAYPGATNEPRQPRDDASLVQPRRRDGVNQVDLEAVLQSRGLIDDLVEKIYRKTERKRQIDRERRGL</sequence>